<evidence type="ECO:0000313" key="1">
    <source>
        <dbReference type="EMBL" id="AIG27388.1"/>
    </source>
</evidence>
<name>A0A075R807_BRELA</name>
<dbReference type="EMBL" id="CP007806">
    <property type="protein sequence ID" value="AIG27388.1"/>
    <property type="molecule type" value="Genomic_DNA"/>
</dbReference>
<accession>A0A075R807</accession>
<evidence type="ECO:0000313" key="2">
    <source>
        <dbReference type="Proteomes" id="UP000005850"/>
    </source>
</evidence>
<organism evidence="1 2">
    <name type="scientific">Brevibacillus laterosporus LMG 15441</name>
    <dbReference type="NCBI Taxonomy" id="1042163"/>
    <lineage>
        <taxon>Bacteria</taxon>
        <taxon>Bacillati</taxon>
        <taxon>Bacillota</taxon>
        <taxon>Bacilli</taxon>
        <taxon>Bacillales</taxon>
        <taxon>Paenibacillaceae</taxon>
        <taxon>Brevibacillus</taxon>
    </lineage>
</organism>
<dbReference type="KEGG" id="blr:BRLA_c030760"/>
<dbReference type="AlphaFoldDB" id="A0A075R807"/>
<protein>
    <submittedName>
        <fullName evidence="1">Uncharacterized protein</fullName>
    </submittedName>
</protein>
<keyword evidence="2" id="KW-1185">Reference proteome</keyword>
<proteinExistence type="predicted"/>
<dbReference type="Proteomes" id="UP000005850">
    <property type="component" value="Chromosome"/>
</dbReference>
<gene>
    <name evidence="1" type="ORF">BRLA_c030760</name>
</gene>
<sequence length="78" mass="8926">MDHNMDVDCKALVESCHKVLKAHMALVLYTKVLFYTYNNGDDIQNANLDFLQIRTTACSSHRLQGHNNKPKQPLLNLI</sequence>
<dbReference type="HOGENOM" id="CLU_2615094_0_0_9"/>
<reference evidence="1 2" key="1">
    <citation type="journal article" date="2011" name="J. Bacteriol.">
        <title>Genome sequence of Brevibacillus laterosporus LMG 15441, a pathogen of invertebrates.</title>
        <authorList>
            <person name="Djukic M."/>
            <person name="Poehlein A."/>
            <person name="Thurmer A."/>
            <person name="Daniel R."/>
        </authorList>
    </citation>
    <scope>NUCLEOTIDE SEQUENCE [LARGE SCALE GENOMIC DNA]</scope>
    <source>
        <strain evidence="1 2">LMG 15441</strain>
    </source>
</reference>